<dbReference type="FunFam" id="3.20.20.80:FF:000005">
    <property type="entry name" value="Glucan endo-1,3-beta-glucosidase 14"/>
    <property type="match status" value="1"/>
</dbReference>
<evidence type="ECO:0000256" key="1">
    <source>
        <dbReference type="ARBA" id="ARBA00000382"/>
    </source>
</evidence>
<comment type="similarity">
    <text evidence="2 7">Belongs to the glycosyl hydrolase 17 family.</text>
</comment>
<evidence type="ECO:0000256" key="9">
    <source>
        <dbReference type="SAM" id="MobiDB-lite"/>
    </source>
</evidence>
<comment type="catalytic activity">
    <reaction evidence="1">
        <text>Hydrolysis of (1-&gt;3)-beta-D-glucosidic linkages in (1-&gt;3)-beta-D-glucans.</text>
        <dbReference type="EC" id="3.2.1.39"/>
    </reaction>
</comment>
<evidence type="ECO:0000256" key="6">
    <source>
        <dbReference type="ARBA" id="ARBA00023295"/>
    </source>
</evidence>
<dbReference type="Proteomes" id="UP001341281">
    <property type="component" value="Chromosome 03"/>
</dbReference>
<evidence type="ECO:0000256" key="10">
    <source>
        <dbReference type="SAM" id="SignalP"/>
    </source>
</evidence>
<dbReference type="Gene3D" id="3.20.20.80">
    <property type="entry name" value="Glycosidases"/>
    <property type="match status" value="1"/>
</dbReference>
<dbReference type="AlphaFoldDB" id="A0AAQ3SZJ9"/>
<evidence type="ECO:0000256" key="5">
    <source>
        <dbReference type="ARBA" id="ARBA00022801"/>
    </source>
</evidence>
<organism evidence="11 12">
    <name type="scientific">Paspalum notatum var. saurae</name>
    <dbReference type="NCBI Taxonomy" id="547442"/>
    <lineage>
        <taxon>Eukaryota</taxon>
        <taxon>Viridiplantae</taxon>
        <taxon>Streptophyta</taxon>
        <taxon>Embryophyta</taxon>
        <taxon>Tracheophyta</taxon>
        <taxon>Spermatophyta</taxon>
        <taxon>Magnoliopsida</taxon>
        <taxon>Liliopsida</taxon>
        <taxon>Poales</taxon>
        <taxon>Poaceae</taxon>
        <taxon>PACMAD clade</taxon>
        <taxon>Panicoideae</taxon>
        <taxon>Andropogonodae</taxon>
        <taxon>Paspaleae</taxon>
        <taxon>Paspalinae</taxon>
        <taxon>Paspalum</taxon>
    </lineage>
</organism>
<dbReference type="EC" id="3.2.1.39" evidence="3"/>
<protein>
    <recommendedName>
        <fullName evidence="3">glucan endo-1,3-beta-D-glucosidase</fullName>
        <ecNumber evidence="3">3.2.1.39</ecNumber>
    </recommendedName>
</protein>
<evidence type="ECO:0000256" key="4">
    <source>
        <dbReference type="ARBA" id="ARBA00022729"/>
    </source>
</evidence>
<name>A0AAQ3SZJ9_PASNO</name>
<dbReference type="PANTHER" id="PTHR32227">
    <property type="entry name" value="GLUCAN ENDO-1,3-BETA-GLUCOSIDASE BG1-RELATED-RELATED"/>
    <property type="match status" value="1"/>
</dbReference>
<feature type="compositionally biased region" description="Basic residues" evidence="9">
    <location>
        <begin position="381"/>
        <end position="390"/>
    </location>
</feature>
<evidence type="ECO:0000256" key="7">
    <source>
        <dbReference type="RuleBase" id="RU004335"/>
    </source>
</evidence>
<dbReference type="PROSITE" id="PS00587">
    <property type="entry name" value="GLYCOSYL_HYDROL_F17"/>
    <property type="match status" value="1"/>
</dbReference>
<evidence type="ECO:0000313" key="11">
    <source>
        <dbReference type="EMBL" id="WVZ62529.1"/>
    </source>
</evidence>
<feature type="region of interest" description="Disordered" evidence="9">
    <location>
        <begin position="374"/>
        <end position="501"/>
    </location>
</feature>
<feature type="chain" id="PRO_5042824310" description="glucan endo-1,3-beta-D-glucosidase" evidence="10">
    <location>
        <begin position="32"/>
        <end position="515"/>
    </location>
</feature>
<feature type="compositionally biased region" description="Low complexity" evidence="9">
    <location>
        <begin position="485"/>
        <end position="496"/>
    </location>
</feature>
<evidence type="ECO:0000256" key="3">
    <source>
        <dbReference type="ARBA" id="ARBA00012780"/>
    </source>
</evidence>
<dbReference type="EMBL" id="CP144747">
    <property type="protein sequence ID" value="WVZ62529.1"/>
    <property type="molecule type" value="Genomic_DNA"/>
</dbReference>
<dbReference type="Pfam" id="PF00332">
    <property type="entry name" value="Glyco_hydro_17"/>
    <property type="match status" value="1"/>
</dbReference>
<keyword evidence="4 10" id="KW-0732">Signal</keyword>
<dbReference type="InterPro" id="IPR000490">
    <property type="entry name" value="Glyco_hydro_17"/>
</dbReference>
<dbReference type="InterPro" id="IPR044965">
    <property type="entry name" value="Glyco_hydro_17_plant"/>
</dbReference>
<sequence length="515" mass="52158">MAPPSSRLSVPSLIMIILLLLIAPPPPSTTAIGVNYGTKGDNLPPPAKVASFLANHTRIDRVKLFDASADMVRAFAGTGIALTVTAGNGDIPALATKDGAAAWVSANVAPYYPATDISLVSVGNEIVLSGDQSLISNLVPAMRALKAALVAAGFPRIRVSTPHALGILAVSEPPSAGRFGDGADRAVFAPMLEFHRRTGSPFMVNAYPYFSYNGATVGYALARPNPGVLDPATGITYTSMFEAQLDAVYSAMKRLGFGDVEIAVGETGWPTKAMDGQIGVSDAEAAEYNRYLIGEATAGSGTPLMPKRTFETYIFALFNENLKPGPVAERNFGLFHADLTPVYDVGLMKDAGVKTAAAPAPAGAATLSSGEAAAGAPAQSKGHHAGRAAKKHDAAVAAAAPEAEETAASSASAPSSSEDEASPEATGPSPSEGGSTDKEKETPEEEGGGDAPAAASGQADEASSSETTAAKDGDAAESEEGGKTPAPAGAASQPASLRIPGLSVLTIVLSLALGI</sequence>
<keyword evidence="5 8" id="KW-0378">Hydrolase</keyword>
<reference evidence="11 12" key="1">
    <citation type="submission" date="2024-02" db="EMBL/GenBank/DDBJ databases">
        <title>High-quality chromosome-scale genome assembly of Pensacola bahiagrass (Paspalum notatum Flugge var. saurae).</title>
        <authorList>
            <person name="Vega J.M."/>
            <person name="Podio M."/>
            <person name="Orjuela J."/>
            <person name="Siena L.A."/>
            <person name="Pessino S.C."/>
            <person name="Combes M.C."/>
            <person name="Mariac C."/>
            <person name="Albertini E."/>
            <person name="Pupilli F."/>
            <person name="Ortiz J.P.A."/>
            <person name="Leblanc O."/>
        </authorList>
    </citation>
    <scope>NUCLEOTIDE SEQUENCE [LARGE SCALE GENOMIC DNA]</scope>
    <source>
        <strain evidence="11">R1</strain>
        <tissue evidence="11">Leaf</tissue>
    </source>
</reference>
<proteinExistence type="inferred from homology"/>
<dbReference type="SUPFAM" id="SSF51445">
    <property type="entry name" value="(Trans)glycosidases"/>
    <property type="match status" value="1"/>
</dbReference>
<dbReference type="GO" id="GO:0005975">
    <property type="term" value="P:carbohydrate metabolic process"/>
    <property type="evidence" value="ECO:0007669"/>
    <property type="project" value="InterPro"/>
</dbReference>
<evidence type="ECO:0000313" key="12">
    <source>
        <dbReference type="Proteomes" id="UP001341281"/>
    </source>
</evidence>
<evidence type="ECO:0000256" key="8">
    <source>
        <dbReference type="RuleBase" id="RU004336"/>
    </source>
</evidence>
<feature type="compositionally biased region" description="Low complexity" evidence="9">
    <location>
        <begin position="395"/>
        <end position="416"/>
    </location>
</feature>
<dbReference type="GO" id="GO:0042973">
    <property type="term" value="F:glucan endo-1,3-beta-D-glucosidase activity"/>
    <property type="evidence" value="ECO:0007669"/>
    <property type="project" value="UniProtKB-EC"/>
</dbReference>
<gene>
    <name evidence="11" type="ORF">U9M48_012268</name>
</gene>
<accession>A0AAQ3SZJ9</accession>
<keyword evidence="6 8" id="KW-0326">Glycosidase</keyword>
<feature type="signal peptide" evidence="10">
    <location>
        <begin position="1"/>
        <end position="31"/>
    </location>
</feature>
<keyword evidence="12" id="KW-1185">Reference proteome</keyword>
<feature type="compositionally biased region" description="Low complexity" evidence="9">
    <location>
        <begin position="451"/>
        <end position="468"/>
    </location>
</feature>
<dbReference type="InterPro" id="IPR017853">
    <property type="entry name" value="GH"/>
</dbReference>
<evidence type="ECO:0000256" key="2">
    <source>
        <dbReference type="ARBA" id="ARBA00008773"/>
    </source>
</evidence>